<evidence type="ECO:0000313" key="11">
    <source>
        <dbReference type="EMBL" id="MBD7913070.1"/>
    </source>
</evidence>
<evidence type="ECO:0000256" key="1">
    <source>
        <dbReference type="ARBA" id="ARBA00000439"/>
    </source>
</evidence>
<evidence type="ECO:0000256" key="10">
    <source>
        <dbReference type="RuleBase" id="RU361207"/>
    </source>
</evidence>
<dbReference type="RefSeq" id="WP_191769992.1">
    <property type="nucleotide sequence ID" value="NZ_JACSRA010000034.1"/>
</dbReference>
<dbReference type="NCBIfam" id="NF011080">
    <property type="entry name" value="PRK14508.1-3"/>
    <property type="match status" value="1"/>
</dbReference>
<evidence type="ECO:0000256" key="7">
    <source>
        <dbReference type="ARBA" id="ARBA00023277"/>
    </source>
</evidence>
<sequence length="492" mass="58166">MADRSYGTLVHPSCFRTKYGIGDFGAEAYKFVDFLKKSKQRYWQILPIEPCDNENSPYKCHSAFAGNELLISIDLLVRDGLINNSDIKFDEYLNKERVDYEKCRKLKYKYYRIAYDNFKKYSIQKDEYEKFCNEEEEWLKDYSLYIALSNYFKKSSWVNWEMSIVNRNHEAISYYENLLVKEIEFQKFLQYIFLKQWLSLKKYANENGIKIIGDLAMYVSHNSCDVWVNKDLFKLDNNNKPVEVSGFPADPFFGDDQVWGHPVYDWDRMKEEDFNWWMKRINNLLKKIDVIRFDHFRGFESYWVIPIIDGGVGKGYWKKGPSYDFFNAVINKFGKIPIIVEDLGYTNEEIVKLKDFYSFMGIKVLQYGVEYYEKYDTMYNTVTYLGTHDNDPILGWYKSLCLNEQLKIKKLVDISCNDKSSISWGFISYAMKSISKIVIIPVQDILSLGREGRMNTPGTLGGNWEWTFDVGELNSTIINKISKIAMLYERNT</sequence>
<protein>
    <recommendedName>
        <fullName evidence="4 10">4-alpha-glucanotransferase</fullName>
        <ecNumber evidence="3 10">2.4.1.25</ecNumber>
    </recommendedName>
    <alternativeName>
        <fullName evidence="8 10">Amylomaltase</fullName>
    </alternativeName>
    <alternativeName>
        <fullName evidence="9 10">Disproportionating enzyme</fullName>
    </alternativeName>
</protein>
<evidence type="ECO:0000256" key="4">
    <source>
        <dbReference type="ARBA" id="ARBA00020295"/>
    </source>
</evidence>
<dbReference type="GO" id="GO:0004134">
    <property type="term" value="F:4-alpha-glucanotransferase activity"/>
    <property type="evidence" value="ECO:0007669"/>
    <property type="project" value="UniProtKB-EC"/>
</dbReference>
<keyword evidence="5 10" id="KW-0328">Glycosyltransferase</keyword>
<dbReference type="Proteomes" id="UP000627781">
    <property type="component" value="Unassembled WGS sequence"/>
</dbReference>
<evidence type="ECO:0000256" key="2">
    <source>
        <dbReference type="ARBA" id="ARBA00005684"/>
    </source>
</evidence>
<dbReference type="EMBL" id="JACSRA010000034">
    <property type="protein sequence ID" value="MBD7913070.1"/>
    <property type="molecule type" value="Genomic_DNA"/>
</dbReference>
<reference evidence="11 12" key="1">
    <citation type="submission" date="2020-08" db="EMBL/GenBank/DDBJ databases">
        <title>A Genomic Blueprint of the Chicken Gut Microbiome.</title>
        <authorList>
            <person name="Gilroy R."/>
            <person name="Ravi A."/>
            <person name="Getino M."/>
            <person name="Pursley I."/>
            <person name="Horton D.L."/>
            <person name="Alikhan N.-F."/>
            <person name="Baker D."/>
            <person name="Gharbi K."/>
            <person name="Hall N."/>
            <person name="Watson M."/>
            <person name="Adriaenssens E.M."/>
            <person name="Foster-Nyarko E."/>
            <person name="Jarju S."/>
            <person name="Secka A."/>
            <person name="Antonio M."/>
            <person name="Oren A."/>
            <person name="Chaudhuri R."/>
            <person name="La Ragione R.M."/>
            <person name="Hildebrand F."/>
            <person name="Pallen M.J."/>
        </authorList>
    </citation>
    <scope>NUCLEOTIDE SEQUENCE [LARGE SCALE GENOMIC DNA]</scope>
    <source>
        <strain evidence="11 12">Sa3CVN1</strain>
    </source>
</reference>
<evidence type="ECO:0000256" key="5">
    <source>
        <dbReference type="ARBA" id="ARBA00022676"/>
    </source>
</evidence>
<evidence type="ECO:0000313" key="12">
    <source>
        <dbReference type="Proteomes" id="UP000627781"/>
    </source>
</evidence>
<dbReference type="Gene3D" id="3.20.20.80">
    <property type="entry name" value="Glycosidases"/>
    <property type="match status" value="1"/>
</dbReference>
<keyword evidence="7 10" id="KW-0119">Carbohydrate metabolism</keyword>
<name>A0ABR8PY19_9CLOT</name>
<evidence type="ECO:0000256" key="9">
    <source>
        <dbReference type="ARBA" id="ARBA00031501"/>
    </source>
</evidence>
<dbReference type="InterPro" id="IPR017853">
    <property type="entry name" value="GH"/>
</dbReference>
<dbReference type="Pfam" id="PF02446">
    <property type="entry name" value="Glyco_hydro_77"/>
    <property type="match status" value="1"/>
</dbReference>
<evidence type="ECO:0000256" key="3">
    <source>
        <dbReference type="ARBA" id="ARBA00012560"/>
    </source>
</evidence>
<organism evidence="11 12">
    <name type="scientific">Clostridium cibarium</name>
    <dbReference type="NCBI Taxonomy" id="2762247"/>
    <lineage>
        <taxon>Bacteria</taxon>
        <taxon>Bacillati</taxon>
        <taxon>Bacillota</taxon>
        <taxon>Clostridia</taxon>
        <taxon>Eubacteriales</taxon>
        <taxon>Clostridiaceae</taxon>
        <taxon>Clostridium</taxon>
    </lineage>
</organism>
<dbReference type="EC" id="2.4.1.25" evidence="3 10"/>
<evidence type="ECO:0000256" key="8">
    <source>
        <dbReference type="ARBA" id="ARBA00031423"/>
    </source>
</evidence>
<dbReference type="PANTHER" id="PTHR32438">
    <property type="entry name" value="4-ALPHA-GLUCANOTRANSFERASE DPE1, CHLOROPLASTIC/AMYLOPLASTIC"/>
    <property type="match status" value="1"/>
</dbReference>
<keyword evidence="12" id="KW-1185">Reference proteome</keyword>
<comment type="catalytic activity">
    <reaction evidence="1 10">
        <text>Transfers a segment of a (1-&gt;4)-alpha-D-glucan to a new position in an acceptor, which may be glucose or a (1-&gt;4)-alpha-D-glucan.</text>
        <dbReference type="EC" id="2.4.1.25"/>
    </reaction>
</comment>
<accession>A0ABR8PY19</accession>
<keyword evidence="6 10" id="KW-0808">Transferase</keyword>
<dbReference type="PANTHER" id="PTHR32438:SF5">
    <property type="entry name" value="4-ALPHA-GLUCANOTRANSFERASE DPE1, CHLOROPLASTIC_AMYLOPLASTIC"/>
    <property type="match status" value="1"/>
</dbReference>
<gene>
    <name evidence="11" type="primary">malQ</name>
    <name evidence="11" type="ORF">H9661_17090</name>
</gene>
<evidence type="ECO:0000256" key="6">
    <source>
        <dbReference type="ARBA" id="ARBA00022679"/>
    </source>
</evidence>
<comment type="similarity">
    <text evidence="2 10">Belongs to the disproportionating enzyme family.</text>
</comment>
<proteinExistence type="inferred from homology"/>
<comment type="caution">
    <text evidence="11">The sequence shown here is derived from an EMBL/GenBank/DDBJ whole genome shotgun (WGS) entry which is preliminary data.</text>
</comment>
<dbReference type="InterPro" id="IPR003385">
    <property type="entry name" value="Glyco_hydro_77"/>
</dbReference>
<dbReference type="SUPFAM" id="SSF51445">
    <property type="entry name" value="(Trans)glycosidases"/>
    <property type="match status" value="1"/>
</dbReference>
<dbReference type="NCBIfam" id="TIGR00217">
    <property type="entry name" value="malQ"/>
    <property type="match status" value="1"/>
</dbReference>